<keyword evidence="4 8" id="KW-0378">Hydrolase</keyword>
<dbReference type="GO" id="GO:0008233">
    <property type="term" value="F:peptidase activity"/>
    <property type="evidence" value="ECO:0007669"/>
    <property type="project" value="UniProtKB-KW"/>
</dbReference>
<evidence type="ECO:0000256" key="4">
    <source>
        <dbReference type="ARBA" id="ARBA00022801"/>
    </source>
</evidence>
<gene>
    <name evidence="9" type="ORF">BSPP4475_07980</name>
</gene>
<organism evidence="9 10">
    <name type="scientific">Brevibacillus aydinogluensis</name>
    <dbReference type="NCBI Taxonomy" id="927786"/>
    <lineage>
        <taxon>Bacteria</taxon>
        <taxon>Bacillati</taxon>
        <taxon>Bacillota</taxon>
        <taxon>Bacilli</taxon>
        <taxon>Bacillales</taxon>
        <taxon>Paenibacillaceae</taxon>
        <taxon>Brevibacillus</taxon>
    </lineage>
</organism>
<dbReference type="KEGG" id="bayd:BSPP4475_07980"/>
<dbReference type="EC" id="3.4.-.-" evidence="8"/>
<dbReference type="InterPro" id="IPR003738">
    <property type="entry name" value="SRAP"/>
</dbReference>
<dbReference type="Gene3D" id="3.90.1680.10">
    <property type="entry name" value="SOS response associated peptidase-like"/>
    <property type="match status" value="1"/>
</dbReference>
<evidence type="ECO:0000313" key="9">
    <source>
        <dbReference type="EMBL" id="CAJ1002249.1"/>
    </source>
</evidence>
<dbReference type="EMBL" id="OY569118">
    <property type="protein sequence ID" value="CAJ1002249.1"/>
    <property type="molecule type" value="Genomic_DNA"/>
</dbReference>
<evidence type="ECO:0000256" key="7">
    <source>
        <dbReference type="ARBA" id="ARBA00023239"/>
    </source>
</evidence>
<dbReference type="GO" id="GO:0006508">
    <property type="term" value="P:proteolysis"/>
    <property type="evidence" value="ECO:0007669"/>
    <property type="project" value="UniProtKB-KW"/>
</dbReference>
<evidence type="ECO:0000256" key="2">
    <source>
        <dbReference type="ARBA" id="ARBA00022670"/>
    </source>
</evidence>
<keyword evidence="6" id="KW-0238">DNA-binding</keyword>
<evidence type="ECO:0000313" key="10">
    <source>
        <dbReference type="Proteomes" id="UP001189619"/>
    </source>
</evidence>
<sequence length="153" mass="17832">MCGRFTLVTYPEKLMSRFHLQEIPFDLRPRYNIALGQQIPAILADGGRHRIGQLRWGLVPSWAQDDKIGYKMINARAETLQEKPAFRRLFERKRCMIPADGFFEWKQMDGRKQPMRLTMRSGELFAFAGLFDTWTAPDGQKLHTCTIITTRPN</sequence>
<keyword evidence="2 8" id="KW-0645">Protease</keyword>
<dbReference type="GO" id="GO:0106300">
    <property type="term" value="P:protein-DNA covalent cross-linking repair"/>
    <property type="evidence" value="ECO:0007669"/>
    <property type="project" value="InterPro"/>
</dbReference>
<dbReference type="Pfam" id="PF02586">
    <property type="entry name" value="SRAP"/>
    <property type="match status" value="1"/>
</dbReference>
<dbReference type="SUPFAM" id="SSF143081">
    <property type="entry name" value="BB1717-like"/>
    <property type="match status" value="1"/>
</dbReference>
<evidence type="ECO:0000256" key="8">
    <source>
        <dbReference type="RuleBase" id="RU364100"/>
    </source>
</evidence>
<dbReference type="PANTHER" id="PTHR13604:SF0">
    <property type="entry name" value="ABASIC SITE PROCESSING PROTEIN HMCES"/>
    <property type="match status" value="1"/>
</dbReference>
<evidence type="ECO:0000256" key="5">
    <source>
        <dbReference type="ARBA" id="ARBA00023124"/>
    </source>
</evidence>
<proteinExistence type="inferred from homology"/>
<keyword evidence="3" id="KW-0227">DNA damage</keyword>
<dbReference type="GO" id="GO:0003697">
    <property type="term" value="F:single-stranded DNA binding"/>
    <property type="evidence" value="ECO:0007669"/>
    <property type="project" value="InterPro"/>
</dbReference>
<keyword evidence="10" id="KW-1185">Reference proteome</keyword>
<dbReference type="Proteomes" id="UP001189619">
    <property type="component" value="Chromosome"/>
</dbReference>
<comment type="similarity">
    <text evidence="1 8">Belongs to the SOS response-associated peptidase family.</text>
</comment>
<evidence type="ECO:0000256" key="1">
    <source>
        <dbReference type="ARBA" id="ARBA00008136"/>
    </source>
</evidence>
<keyword evidence="7" id="KW-0456">Lyase</keyword>
<reference evidence="9" key="1">
    <citation type="submission" date="2023-07" db="EMBL/GenBank/DDBJ databases">
        <authorList>
            <person name="Ivanov I."/>
            <person name="Teneva D."/>
            <person name="Stoikov I."/>
        </authorList>
    </citation>
    <scope>NUCLEOTIDE SEQUENCE</scope>
    <source>
        <strain evidence="9">4475</strain>
    </source>
</reference>
<dbReference type="InterPro" id="IPR036590">
    <property type="entry name" value="SRAP-like"/>
</dbReference>
<dbReference type="PANTHER" id="PTHR13604">
    <property type="entry name" value="DC12-RELATED"/>
    <property type="match status" value="1"/>
</dbReference>
<evidence type="ECO:0000256" key="3">
    <source>
        <dbReference type="ARBA" id="ARBA00022763"/>
    </source>
</evidence>
<name>A0AA48M6P6_9BACL</name>
<evidence type="ECO:0000256" key="6">
    <source>
        <dbReference type="ARBA" id="ARBA00023125"/>
    </source>
</evidence>
<dbReference type="AlphaFoldDB" id="A0AA48M6P6"/>
<accession>A0AA48M6P6</accession>
<dbReference type="GO" id="GO:0016829">
    <property type="term" value="F:lyase activity"/>
    <property type="evidence" value="ECO:0007669"/>
    <property type="project" value="UniProtKB-KW"/>
</dbReference>
<protein>
    <recommendedName>
        <fullName evidence="8">Abasic site processing protein</fullName>
        <ecNumber evidence="8">3.4.-.-</ecNumber>
    </recommendedName>
</protein>
<keyword evidence="5" id="KW-0190">Covalent protein-DNA linkage</keyword>